<reference evidence="7" key="3">
    <citation type="submission" date="2025-09" db="UniProtKB">
        <authorList>
            <consortium name="Ensembl"/>
        </authorList>
    </citation>
    <scope>IDENTIFICATION</scope>
</reference>
<keyword evidence="4" id="KW-1133">Transmembrane helix</keyword>
<keyword evidence="6" id="KW-0862">Zinc</keyword>
<evidence type="ECO:0000256" key="3">
    <source>
        <dbReference type="ARBA" id="ARBA00022692"/>
    </source>
</evidence>
<dbReference type="GO" id="GO:0038023">
    <property type="term" value="F:signaling receptor activity"/>
    <property type="evidence" value="ECO:0007669"/>
    <property type="project" value="TreeGrafter"/>
</dbReference>
<evidence type="ECO:0000256" key="1">
    <source>
        <dbReference type="ARBA" id="ARBA00004141"/>
    </source>
</evidence>
<reference evidence="7 8" key="1">
    <citation type="journal article" date="2012" name="Nature">
        <title>The genomic landscape of species divergence in Ficedula flycatchers.</title>
        <authorList>
            <person name="Ellegren H."/>
            <person name="Smeds L."/>
            <person name="Burri R."/>
            <person name="Olason P.I."/>
            <person name="Backstrom N."/>
            <person name="Kawakami T."/>
            <person name="Kunstner A."/>
            <person name="Makinen H."/>
            <person name="Nadachowska-Brzyska K."/>
            <person name="Qvarnstrom A."/>
            <person name="Uebbing S."/>
            <person name="Wolf J.B."/>
        </authorList>
    </citation>
    <scope>NUCLEOTIDE SEQUENCE [LARGE SCALE GENOMIC DNA]</scope>
</reference>
<comment type="subcellular location">
    <subcellularLocation>
        <location evidence="1">Membrane</location>
        <topology evidence="1">Multi-pass membrane protein</topology>
    </subcellularLocation>
</comment>
<dbReference type="InterPro" id="IPR004254">
    <property type="entry name" value="AdipoR/HlyIII-related"/>
</dbReference>
<proteinExistence type="inferred from homology"/>
<name>A0A803VPE3_FICAL</name>
<evidence type="ECO:0000313" key="7">
    <source>
        <dbReference type="Ensembl" id="ENSFALP00000024599.1"/>
    </source>
</evidence>
<protein>
    <submittedName>
        <fullName evidence="7">Progestin and adipoQ receptor family member 5</fullName>
    </submittedName>
</protein>
<dbReference type="Ensembl" id="ENSFALT00000028663.1">
    <property type="protein sequence ID" value="ENSFALP00000024599.1"/>
    <property type="gene ID" value="ENSFALG00000024286.1"/>
</dbReference>
<keyword evidence="5" id="KW-0472">Membrane</keyword>
<dbReference type="AlphaFoldDB" id="A0A803VPE3"/>
<dbReference type="PANTHER" id="PTHR20855:SF38">
    <property type="entry name" value="MEMBRANE PROGESTIN RECEPTOR GAMMA"/>
    <property type="match status" value="1"/>
</dbReference>
<dbReference type="GeneTree" id="ENSGT00940000158844"/>
<evidence type="ECO:0000256" key="2">
    <source>
        <dbReference type="ARBA" id="ARBA00007018"/>
    </source>
</evidence>
<dbReference type="GO" id="GO:0016020">
    <property type="term" value="C:membrane"/>
    <property type="evidence" value="ECO:0007669"/>
    <property type="project" value="UniProtKB-SubCell"/>
</dbReference>
<evidence type="ECO:0000256" key="5">
    <source>
        <dbReference type="ARBA" id="ARBA00023136"/>
    </source>
</evidence>
<keyword evidence="8" id="KW-1185">Reference proteome</keyword>
<evidence type="ECO:0000256" key="4">
    <source>
        <dbReference type="ARBA" id="ARBA00022989"/>
    </source>
</evidence>
<dbReference type="Proteomes" id="UP000016665">
    <property type="component" value="Chromosome 10"/>
</dbReference>
<organism evidence="7 8">
    <name type="scientific">Ficedula albicollis</name>
    <name type="common">Collared flycatcher</name>
    <name type="synonym">Muscicapa albicollis</name>
    <dbReference type="NCBI Taxonomy" id="59894"/>
    <lineage>
        <taxon>Eukaryota</taxon>
        <taxon>Metazoa</taxon>
        <taxon>Chordata</taxon>
        <taxon>Craniata</taxon>
        <taxon>Vertebrata</taxon>
        <taxon>Euteleostomi</taxon>
        <taxon>Archelosauria</taxon>
        <taxon>Archosauria</taxon>
        <taxon>Dinosauria</taxon>
        <taxon>Saurischia</taxon>
        <taxon>Theropoda</taxon>
        <taxon>Coelurosauria</taxon>
        <taxon>Aves</taxon>
        <taxon>Neognathae</taxon>
        <taxon>Neoaves</taxon>
        <taxon>Telluraves</taxon>
        <taxon>Australaves</taxon>
        <taxon>Passeriformes</taxon>
        <taxon>Muscicapidae</taxon>
        <taxon>Ficedula</taxon>
    </lineage>
</organism>
<evidence type="ECO:0000313" key="8">
    <source>
        <dbReference type="Proteomes" id="UP000016665"/>
    </source>
</evidence>
<feature type="binding site" evidence="6">
    <location>
        <position position="99"/>
    </location>
    <ligand>
        <name>Zn(2+)</name>
        <dbReference type="ChEBI" id="CHEBI:29105"/>
    </ligand>
</feature>
<keyword evidence="6" id="KW-0479">Metal-binding</keyword>
<dbReference type="Pfam" id="PF03006">
    <property type="entry name" value="HlyIII"/>
    <property type="match status" value="1"/>
</dbReference>
<dbReference type="GO" id="GO:0046872">
    <property type="term" value="F:metal ion binding"/>
    <property type="evidence" value="ECO:0007669"/>
    <property type="project" value="UniProtKB-KW"/>
</dbReference>
<accession>A0A803VPE3</accession>
<gene>
    <name evidence="7" type="primary">PAQR5</name>
</gene>
<dbReference type="PANTHER" id="PTHR20855">
    <property type="entry name" value="ADIPOR/PROGESTIN RECEPTOR-RELATED"/>
    <property type="match status" value="1"/>
</dbReference>
<sequence>MLSPKPRLLRAHQVPESYRELGILSGYRPPRSSASECLLSLFGMNNETLNIWTHLVPAGYFLWLLLARLRDLGADAGAGPFLAYLGTCALYPLASSAAHTFGAMGGRGRHRAYCCDYAALSLYSLGSALAYSAYAFPPEWLGSTFHGFYVPVAVFNSVLSTGLSCYSRWDPTAPGIWGGGFGSRVRPAGRLGRGNREFFPLGNAEESAMGMWDSGRSLGSGKFQRGFMESWDGLDWEGTWRRSRSAIPGFWRSCGIPRASQGIPCGIPGVPQYIPCGIPSVSQVEFPVLPSLSRVEFLESHVKFPVYPMWNSQCFPCGIPSVSQHIPNGILSVCHVEFPVLPILCHVEFLMYHSVESSVCHVEFPVLAILCRVEFLMYHSVEFLESHVEFPVFSRFLEAERPCLSKASRTLAFVYPYIFDSIPVFYRVSIPQNPGKFQLPQPGIIWENSSQLGV</sequence>
<keyword evidence="3" id="KW-0812">Transmembrane</keyword>
<evidence type="ECO:0000256" key="6">
    <source>
        <dbReference type="PIRSR" id="PIRSR604254-1"/>
    </source>
</evidence>
<comment type="similarity">
    <text evidence="2">Belongs to the ADIPOR family.</text>
</comment>
<reference evidence="7" key="2">
    <citation type="submission" date="2025-08" db="UniProtKB">
        <authorList>
            <consortium name="Ensembl"/>
        </authorList>
    </citation>
    <scope>IDENTIFICATION</scope>
</reference>